<proteinExistence type="predicted"/>
<feature type="site" description="Essential for prephenate dehydratase activity" evidence="8">
    <location>
        <position position="179"/>
    </location>
</feature>
<keyword evidence="12" id="KW-1185">Reference proteome</keyword>
<dbReference type="Gene3D" id="3.30.70.260">
    <property type="match status" value="1"/>
</dbReference>
<dbReference type="GO" id="GO:0005737">
    <property type="term" value="C:cytoplasm"/>
    <property type="evidence" value="ECO:0007669"/>
    <property type="project" value="TreeGrafter"/>
</dbReference>
<dbReference type="RefSeq" id="WP_041975938.1">
    <property type="nucleotide sequence ID" value="NZ_CBXV010000005.1"/>
</dbReference>
<evidence type="ECO:0000256" key="7">
    <source>
        <dbReference type="ARBA" id="ARBA00047848"/>
    </source>
</evidence>
<keyword evidence="5" id="KW-0584">Phenylalanine biosynthesis</keyword>
<dbReference type="Gene3D" id="3.40.190.10">
    <property type="entry name" value="Periplasmic binding protein-like II"/>
    <property type="match status" value="2"/>
</dbReference>
<dbReference type="Proteomes" id="UP000031518">
    <property type="component" value="Unassembled WGS sequence"/>
</dbReference>
<evidence type="ECO:0000256" key="3">
    <source>
        <dbReference type="ARBA" id="ARBA00022605"/>
    </source>
</evidence>
<dbReference type="InterPro" id="IPR008242">
    <property type="entry name" value="Chor_mutase/pphenate_deHydtase"/>
</dbReference>
<reference evidence="11 12" key="1">
    <citation type="submission" date="2013-12" db="EMBL/GenBank/DDBJ databases">
        <authorList>
            <person name="Stott M."/>
        </authorList>
    </citation>
    <scope>NUCLEOTIDE SEQUENCE [LARGE SCALE GENOMIC DNA]</scope>
    <source>
        <strain evidence="11 12">K22</strain>
    </source>
</reference>
<reference evidence="11 12" key="2">
    <citation type="submission" date="2015-01" db="EMBL/GenBank/DDBJ databases">
        <title>Complete genome sequence of Pyrinomonas methylaliphatogenes type strain K22T.</title>
        <authorList>
            <person name="Lee K.C.Y."/>
            <person name="Power J.F."/>
            <person name="Dunfield P.F."/>
            <person name="Morgan X.C."/>
            <person name="Huttenhower C."/>
            <person name="Stott M.B."/>
        </authorList>
    </citation>
    <scope>NUCLEOTIDE SEQUENCE [LARGE SCALE GENOMIC DNA]</scope>
    <source>
        <strain evidence="11 12">K22</strain>
    </source>
</reference>
<evidence type="ECO:0000313" key="12">
    <source>
        <dbReference type="Proteomes" id="UP000031518"/>
    </source>
</evidence>
<evidence type="ECO:0000256" key="5">
    <source>
        <dbReference type="ARBA" id="ARBA00023222"/>
    </source>
</evidence>
<evidence type="ECO:0000259" key="10">
    <source>
        <dbReference type="PROSITE" id="PS51671"/>
    </source>
</evidence>
<dbReference type="PIRSF" id="PIRSF001500">
    <property type="entry name" value="Chor_mut_pdt_Ppr"/>
    <property type="match status" value="1"/>
</dbReference>
<dbReference type="EC" id="4.2.1.51" evidence="2"/>
<dbReference type="InterPro" id="IPR045865">
    <property type="entry name" value="ACT-like_dom_sf"/>
</dbReference>
<dbReference type="PANTHER" id="PTHR21022">
    <property type="entry name" value="PREPHENATE DEHYDRATASE P PROTEIN"/>
    <property type="match status" value="1"/>
</dbReference>
<dbReference type="NCBIfam" id="NF008865">
    <property type="entry name" value="PRK11898.1"/>
    <property type="match status" value="1"/>
</dbReference>
<evidence type="ECO:0000256" key="2">
    <source>
        <dbReference type="ARBA" id="ARBA00013147"/>
    </source>
</evidence>
<dbReference type="SUPFAM" id="SSF55021">
    <property type="entry name" value="ACT-like"/>
    <property type="match status" value="1"/>
</dbReference>
<gene>
    <name evidence="11" type="ORF">PYK22_01587</name>
</gene>
<organism evidence="11 12">
    <name type="scientific">Pyrinomonas methylaliphatogenes</name>
    <dbReference type="NCBI Taxonomy" id="454194"/>
    <lineage>
        <taxon>Bacteria</taxon>
        <taxon>Pseudomonadati</taxon>
        <taxon>Acidobacteriota</taxon>
        <taxon>Blastocatellia</taxon>
        <taxon>Blastocatellales</taxon>
        <taxon>Pyrinomonadaceae</taxon>
        <taxon>Pyrinomonas</taxon>
    </lineage>
</organism>
<dbReference type="GO" id="GO:0009094">
    <property type="term" value="P:L-phenylalanine biosynthetic process"/>
    <property type="evidence" value="ECO:0007669"/>
    <property type="project" value="UniProtKB-UniPathway"/>
</dbReference>
<dbReference type="EMBL" id="CBXV010000005">
    <property type="protein sequence ID" value="CDM65582.1"/>
    <property type="molecule type" value="Genomic_DNA"/>
</dbReference>
<dbReference type="PROSITE" id="PS51171">
    <property type="entry name" value="PREPHENATE_DEHYDR_3"/>
    <property type="match status" value="1"/>
</dbReference>
<evidence type="ECO:0000256" key="1">
    <source>
        <dbReference type="ARBA" id="ARBA00004741"/>
    </source>
</evidence>
<dbReference type="STRING" id="454194.PYK22_01587"/>
<feature type="domain" description="Prephenate dehydratase" evidence="9">
    <location>
        <begin position="9"/>
        <end position="186"/>
    </location>
</feature>
<evidence type="ECO:0000313" key="11">
    <source>
        <dbReference type="EMBL" id="CDM65582.1"/>
    </source>
</evidence>
<evidence type="ECO:0000256" key="8">
    <source>
        <dbReference type="PIRSR" id="PIRSR001500-2"/>
    </source>
</evidence>
<evidence type="ECO:0000256" key="4">
    <source>
        <dbReference type="ARBA" id="ARBA00023141"/>
    </source>
</evidence>
<protein>
    <recommendedName>
        <fullName evidence="2">prephenate dehydratase</fullName>
        <ecNumber evidence="2">4.2.1.51</ecNumber>
    </recommendedName>
</protein>
<dbReference type="PROSITE" id="PS51671">
    <property type="entry name" value="ACT"/>
    <property type="match status" value="1"/>
</dbReference>
<sequence>MRAANERVRVAFQGERGAFSEEAAIKLLGEEIELVPRPTFEALFTSIDEGASDYILAPIENSLAGSVHRTYDLLLERTLHIIAETIIPIAHHLIGCPQASFDDVRVVESHPVALAQCERFFAAHPHIKRVVAEDTAGSVRRVIERGDPAYAAIAGERAARVYGGRILREHLEDHHENYTRFVLLSSEPRVVADGDKLSLVVRLKHRPGALYYALEPFARRAINLLKIESRPVAGQPWQYRFYLDLQAKMGDPELDAALAQLRERADEVRFLGCYRSAQRTEKERF</sequence>
<evidence type="ECO:0000256" key="6">
    <source>
        <dbReference type="ARBA" id="ARBA00023239"/>
    </source>
</evidence>
<accession>A0A0B6WY02</accession>
<dbReference type="AlphaFoldDB" id="A0A0B6WY02"/>
<dbReference type="UniPathway" id="UPA00121">
    <property type="reaction ID" value="UER00345"/>
</dbReference>
<dbReference type="CDD" id="cd04905">
    <property type="entry name" value="ACT_CM-PDT"/>
    <property type="match status" value="1"/>
</dbReference>
<dbReference type="InterPro" id="IPR001086">
    <property type="entry name" value="Preph_deHydtase"/>
</dbReference>
<dbReference type="Pfam" id="PF00800">
    <property type="entry name" value="PDT"/>
    <property type="match status" value="1"/>
</dbReference>
<keyword evidence="6 11" id="KW-0456">Lyase</keyword>
<dbReference type="SUPFAM" id="SSF53850">
    <property type="entry name" value="Periplasmic binding protein-like II"/>
    <property type="match status" value="1"/>
</dbReference>
<evidence type="ECO:0000259" key="9">
    <source>
        <dbReference type="PROSITE" id="PS51171"/>
    </source>
</evidence>
<dbReference type="PANTHER" id="PTHR21022:SF19">
    <property type="entry name" value="PREPHENATE DEHYDRATASE-RELATED"/>
    <property type="match status" value="1"/>
</dbReference>
<keyword evidence="4" id="KW-0057">Aromatic amino acid biosynthesis</keyword>
<feature type="domain" description="ACT" evidence="10">
    <location>
        <begin position="198"/>
        <end position="275"/>
    </location>
</feature>
<dbReference type="OrthoDB" id="9802281at2"/>
<comment type="catalytic activity">
    <reaction evidence="7">
        <text>prephenate + H(+) = 3-phenylpyruvate + CO2 + H2O</text>
        <dbReference type="Rhea" id="RHEA:21648"/>
        <dbReference type="ChEBI" id="CHEBI:15377"/>
        <dbReference type="ChEBI" id="CHEBI:15378"/>
        <dbReference type="ChEBI" id="CHEBI:16526"/>
        <dbReference type="ChEBI" id="CHEBI:18005"/>
        <dbReference type="ChEBI" id="CHEBI:29934"/>
        <dbReference type="EC" id="4.2.1.51"/>
    </reaction>
</comment>
<name>A0A0B6WY02_9BACT</name>
<dbReference type="InterPro" id="IPR002912">
    <property type="entry name" value="ACT_dom"/>
</dbReference>
<dbReference type="CDD" id="cd13631">
    <property type="entry name" value="PBP2_Ct-PDT_like"/>
    <property type="match status" value="1"/>
</dbReference>
<dbReference type="GO" id="GO:0004664">
    <property type="term" value="F:prephenate dehydratase activity"/>
    <property type="evidence" value="ECO:0007669"/>
    <property type="project" value="UniProtKB-EC"/>
</dbReference>
<keyword evidence="3" id="KW-0028">Amino-acid biosynthesis</keyword>
<comment type="pathway">
    <text evidence="1">Amino-acid biosynthesis; L-phenylalanine biosynthesis; phenylpyruvate from prephenate: step 1/1.</text>
</comment>